<gene>
    <name evidence="1" type="ORF">CFX0092_A2328</name>
</gene>
<dbReference type="EMBL" id="LN890655">
    <property type="protein sequence ID" value="CUS04206.2"/>
    <property type="molecule type" value="Genomic_DNA"/>
</dbReference>
<dbReference type="AlphaFoldDB" id="A0A160T2N3"/>
<proteinExistence type="predicted"/>
<accession>A0A160T2N3</accession>
<reference evidence="1" key="1">
    <citation type="submission" date="2016-01" db="EMBL/GenBank/DDBJ databases">
        <authorList>
            <person name="Mcilroy J.S."/>
            <person name="Karst M S."/>
            <person name="Albertsen M."/>
        </authorList>
    </citation>
    <scope>NUCLEOTIDE SEQUENCE</scope>
    <source>
        <strain evidence="1">Cfx-K</strain>
    </source>
</reference>
<name>A0A160T2N3_9CHLR</name>
<protein>
    <submittedName>
        <fullName evidence="1">Uncharacterized protein</fullName>
    </submittedName>
</protein>
<dbReference type="Proteomes" id="UP000215027">
    <property type="component" value="Chromosome I"/>
</dbReference>
<sequence length="302" mass="33849">MTDVIINASLNGPAVEQGGVEWRRLVQFGDALQKAIDRMAYSLEKEQGARRKFNEVLADTKLRLLDTKHGSFEMTLGFIRPSVLFEDYYDLASRSALKLVAGLDLLRAGQNETLPEGYDQGVLVVLQEFGKLLSHGVDSIDLAVRTKSHEVSGVYDSHTYSTVKQNIIEPEEKIAAVTGHLLMVNFGRERYRCHLYQTDDQYVSCTFDEDTIDEVNSAVRRLVNAIGIATIDPVTDEISSLHIKRIIVLDEPGHPPLDLSAALDEYIEQNDTLASFRRSWEEVRAGKLRPIADLWDDIDATA</sequence>
<keyword evidence="2" id="KW-1185">Reference proteome</keyword>
<evidence type="ECO:0000313" key="2">
    <source>
        <dbReference type="Proteomes" id="UP000215027"/>
    </source>
</evidence>
<dbReference type="RefSeq" id="WP_095043587.1">
    <property type="nucleotide sequence ID" value="NZ_LN890655.1"/>
</dbReference>
<evidence type="ECO:0000313" key="1">
    <source>
        <dbReference type="EMBL" id="CUS04206.2"/>
    </source>
</evidence>
<dbReference type="KEGG" id="pbf:CFX0092_A2328"/>
<organism evidence="1 2">
    <name type="scientific">Candidatus Promineifilum breve</name>
    <dbReference type="NCBI Taxonomy" id="1806508"/>
    <lineage>
        <taxon>Bacteria</taxon>
        <taxon>Bacillati</taxon>
        <taxon>Chloroflexota</taxon>
        <taxon>Ardenticatenia</taxon>
        <taxon>Candidatus Promineifilales</taxon>
        <taxon>Candidatus Promineifilaceae</taxon>
        <taxon>Candidatus Promineifilum</taxon>
    </lineage>
</organism>